<evidence type="ECO:0000256" key="15">
    <source>
        <dbReference type="ARBA" id="ARBA00044985"/>
    </source>
</evidence>
<evidence type="ECO:0000256" key="7">
    <source>
        <dbReference type="ARBA" id="ARBA00044893"/>
    </source>
</evidence>
<feature type="transmembrane region" description="Helical" evidence="19">
    <location>
        <begin position="94"/>
        <end position="118"/>
    </location>
</feature>
<dbReference type="GO" id="GO:0016020">
    <property type="term" value="C:membrane"/>
    <property type="evidence" value="ECO:0007669"/>
    <property type="project" value="UniProtKB-SubCell"/>
</dbReference>
<evidence type="ECO:0000256" key="18">
    <source>
        <dbReference type="ARBA" id="ARBA00046376"/>
    </source>
</evidence>
<evidence type="ECO:0000256" key="3">
    <source>
        <dbReference type="ARBA" id="ARBA00044878"/>
    </source>
</evidence>
<comment type="catalytic activity">
    <reaction evidence="4">
        <text>L-alpha-aminoacyl-L-arginine(out) = L-alpha-aminoacyl-L-arginine(in)</text>
        <dbReference type="Rhea" id="RHEA:79367"/>
        <dbReference type="ChEBI" id="CHEBI:229968"/>
    </reaction>
</comment>
<evidence type="ECO:0000256" key="17">
    <source>
        <dbReference type="ARBA" id="ARBA00045709"/>
    </source>
</evidence>
<dbReference type="InterPro" id="IPR011701">
    <property type="entry name" value="MFS"/>
</dbReference>
<dbReference type="KEGG" id="cput:CONPUDRAFT_130159"/>
<feature type="transmembrane region" description="Helical" evidence="19">
    <location>
        <begin position="450"/>
        <end position="472"/>
    </location>
</feature>
<dbReference type="Gene3D" id="1.20.1250.20">
    <property type="entry name" value="MFS general substrate transporter like domains"/>
    <property type="match status" value="2"/>
</dbReference>
<evidence type="ECO:0000256" key="16">
    <source>
        <dbReference type="ARBA" id="ARBA00045018"/>
    </source>
</evidence>
<evidence type="ECO:0000256" key="12">
    <source>
        <dbReference type="ARBA" id="ARBA00044912"/>
    </source>
</evidence>
<comment type="subunit">
    <text evidence="18">Homodimer. Interacts with lysosomal protein GLMP (via lumenal domain); the interaction starts while both proteins are still in the endoplasmic reticulum and is required for stabilization of MFSD1 in lysosomes but has no direct effect on its targeting to lysosomes or transporter activity.</text>
</comment>
<dbReference type="Pfam" id="PF07690">
    <property type="entry name" value="MFS_1"/>
    <property type="match status" value="1"/>
</dbReference>
<evidence type="ECO:0000256" key="14">
    <source>
        <dbReference type="ARBA" id="ARBA00044924"/>
    </source>
</evidence>
<comment type="catalytic activity">
    <reaction evidence="3">
        <text>L-histidyl-glycine(out) = L-histidyl-glycine(in)</text>
        <dbReference type="Rhea" id="RHEA:79395"/>
        <dbReference type="ChEBI" id="CHEBI:229957"/>
    </reaction>
</comment>
<dbReference type="PANTHER" id="PTHR23512">
    <property type="entry name" value="MAJOR FACILITATOR SUPERFAMILY DOMAIN-CONTAINING PROTEIN 1"/>
    <property type="match status" value="1"/>
</dbReference>
<comment type="catalytic activity">
    <reaction evidence="12">
        <text>L-histidyl-L-alpha-amino acid(out) = L-histidyl-L-alpha-amino acid(in)</text>
        <dbReference type="Rhea" id="RHEA:79379"/>
        <dbReference type="ChEBI" id="CHEBI:229964"/>
    </reaction>
</comment>
<proteinExistence type="predicted"/>
<comment type="catalytic activity">
    <reaction evidence="13">
        <text>L-alanyl-L-lysine(out) = L-alanyl-L-lysine(in)</text>
        <dbReference type="Rhea" id="RHEA:79415"/>
        <dbReference type="ChEBI" id="CHEBI:192470"/>
    </reaction>
</comment>
<evidence type="ECO:0000313" key="20">
    <source>
        <dbReference type="EMBL" id="EIW76829.1"/>
    </source>
</evidence>
<feature type="transmembrane region" description="Helical" evidence="19">
    <location>
        <begin position="320"/>
        <end position="343"/>
    </location>
</feature>
<evidence type="ECO:0000256" key="8">
    <source>
        <dbReference type="ARBA" id="ARBA00044898"/>
    </source>
</evidence>
<evidence type="ECO:0000313" key="21">
    <source>
        <dbReference type="Proteomes" id="UP000053558"/>
    </source>
</evidence>
<dbReference type="Proteomes" id="UP000053558">
    <property type="component" value="Unassembled WGS sequence"/>
</dbReference>
<comment type="subcellular location">
    <subcellularLocation>
        <location evidence="1">Membrane</location>
        <topology evidence="1">Multi-pass membrane protein</topology>
    </subcellularLocation>
</comment>
<dbReference type="PANTHER" id="PTHR23512:SF12">
    <property type="entry name" value="TRANSPORTER, PUTATIVE (AFU_ORTHOLOGUE AFUA_4G00260)-RELATED"/>
    <property type="match status" value="1"/>
</dbReference>
<organism evidence="20 21">
    <name type="scientific">Coniophora puteana (strain RWD-64-598)</name>
    <name type="common">Brown rot fungus</name>
    <dbReference type="NCBI Taxonomy" id="741705"/>
    <lineage>
        <taxon>Eukaryota</taxon>
        <taxon>Fungi</taxon>
        <taxon>Dikarya</taxon>
        <taxon>Basidiomycota</taxon>
        <taxon>Agaricomycotina</taxon>
        <taxon>Agaricomycetes</taxon>
        <taxon>Agaricomycetidae</taxon>
        <taxon>Boletales</taxon>
        <taxon>Coniophorineae</taxon>
        <taxon>Coniophoraceae</taxon>
        <taxon>Coniophora</taxon>
    </lineage>
</organism>
<dbReference type="GeneID" id="19200247"/>
<comment type="caution">
    <text evidence="20">The sequence shown here is derived from an EMBL/GenBank/DDBJ whole genome shotgun (WGS) entry which is preliminary data.</text>
</comment>
<evidence type="ECO:0000256" key="2">
    <source>
        <dbReference type="ARBA" id="ARBA00044876"/>
    </source>
</evidence>
<comment type="catalytic activity">
    <reaction evidence="2">
        <text>L-lysyl-L-alanine(out) = L-lysyl-L-alanine(in)</text>
        <dbReference type="Rhea" id="RHEA:79399"/>
        <dbReference type="ChEBI" id="CHEBI:229954"/>
    </reaction>
</comment>
<name>A0A5M3MC87_CONPW</name>
<evidence type="ECO:0000256" key="1">
    <source>
        <dbReference type="ARBA" id="ARBA00004141"/>
    </source>
</evidence>
<dbReference type="OrthoDB" id="424834at2759"/>
<dbReference type="InterPro" id="IPR036259">
    <property type="entry name" value="MFS_trans_sf"/>
</dbReference>
<evidence type="ECO:0000256" key="11">
    <source>
        <dbReference type="ARBA" id="ARBA00044903"/>
    </source>
</evidence>
<evidence type="ECO:0000256" key="6">
    <source>
        <dbReference type="ARBA" id="ARBA00044891"/>
    </source>
</evidence>
<evidence type="ECO:0000256" key="19">
    <source>
        <dbReference type="SAM" id="Phobius"/>
    </source>
</evidence>
<gene>
    <name evidence="20" type="ORF">CONPUDRAFT_130159</name>
</gene>
<comment type="catalytic activity">
    <reaction evidence="7">
        <text>L-alpha-aminoacyl-L-lysine(out) = L-alpha-aminoacyl-L-lysine(in)</text>
        <dbReference type="Rhea" id="RHEA:79383"/>
        <dbReference type="ChEBI" id="CHEBI:229966"/>
    </reaction>
</comment>
<keyword evidence="21" id="KW-1185">Reference proteome</keyword>
<feature type="transmembrane region" description="Helical" evidence="19">
    <location>
        <begin position="151"/>
        <end position="169"/>
    </location>
</feature>
<dbReference type="AlphaFoldDB" id="A0A5M3MC87"/>
<feature type="transmembrane region" description="Helical" evidence="19">
    <location>
        <begin position="221"/>
        <end position="243"/>
    </location>
</feature>
<protein>
    <recommendedName>
        <fullName evidence="15">Lysosomal dipeptide transporter MFSD1</fullName>
    </recommendedName>
    <alternativeName>
        <fullName evidence="16">Major facilitator superfamily domain-containing protein 1</fullName>
    </alternativeName>
</protein>
<evidence type="ECO:0000256" key="5">
    <source>
        <dbReference type="ARBA" id="ARBA00044884"/>
    </source>
</evidence>
<feature type="transmembrane region" description="Helical" evidence="19">
    <location>
        <begin position="277"/>
        <end position="294"/>
    </location>
</feature>
<comment type="catalytic activity">
    <reaction evidence="10">
        <text>L-lysyl-L-lysine(out) = L-lysyl-L-lysine(in)</text>
        <dbReference type="Rhea" id="RHEA:79403"/>
        <dbReference type="ChEBI" id="CHEBI:229956"/>
    </reaction>
</comment>
<accession>A0A5M3MC87</accession>
<comment type="function">
    <text evidence="17">Lysosomal dipeptide uniporter that selectively exports lysine, arginine or histidine-containing dipeptides with a net positive charge from the lysosome lumen into the cytosol. Could play a role in a specific type of protein O-glycosylation indirectly regulating macrophages migration and tissue invasion. Also essential for liver homeostasis.</text>
</comment>
<comment type="catalytic activity">
    <reaction evidence="6">
        <text>L-lysyl-L-alpha-amino acid(out) = L-lysyl-L-alpha-amino acid(in)</text>
        <dbReference type="Rhea" id="RHEA:79387"/>
        <dbReference type="ChEBI" id="CHEBI:229965"/>
    </reaction>
</comment>
<evidence type="ECO:0000256" key="10">
    <source>
        <dbReference type="ARBA" id="ARBA00044900"/>
    </source>
</evidence>
<feature type="transmembrane region" description="Helical" evidence="19">
    <location>
        <begin position="547"/>
        <end position="570"/>
    </location>
</feature>
<dbReference type="InterPro" id="IPR052187">
    <property type="entry name" value="MFSD1"/>
</dbReference>
<keyword evidence="19" id="KW-0812">Transmembrane</keyword>
<feature type="transmembrane region" description="Helical" evidence="19">
    <location>
        <begin position="181"/>
        <end position="201"/>
    </location>
</feature>
<keyword evidence="19" id="KW-1133">Transmembrane helix</keyword>
<comment type="catalytic activity">
    <reaction evidence="5">
        <text>L-alpha-aminoacyl-L-histidine(out) = L-alpha-aminoacyl-L-histidine(in)</text>
        <dbReference type="Rhea" id="RHEA:79375"/>
        <dbReference type="ChEBI" id="CHEBI:229967"/>
    </reaction>
</comment>
<dbReference type="GO" id="GO:0022857">
    <property type="term" value="F:transmembrane transporter activity"/>
    <property type="evidence" value="ECO:0007669"/>
    <property type="project" value="InterPro"/>
</dbReference>
<evidence type="ECO:0000256" key="4">
    <source>
        <dbReference type="ARBA" id="ARBA00044881"/>
    </source>
</evidence>
<dbReference type="OMA" id="CVLYYSA"/>
<comment type="catalytic activity">
    <reaction evidence="11">
        <text>L-arginyl-glycine(out) = L-arginyl-glycine(in)</text>
        <dbReference type="Rhea" id="RHEA:79391"/>
        <dbReference type="ChEBI" id="CHEBI:229955"/>
    </reaction>
</comment>
<sequence>MPCPQDRSAAAIEEIYVDRLQEKSGISDSLPPSPKEFSESPCPCEEAKKKKLPIPWQVVMVFLTCMCTFGNHWSNGLIVALKTTIETDVHINNSQFATLVAVTNLMNTILCIAIGFVIDRFGGPVLSVWLAGFHLVGSLVQAGSATNGEDSYAMLIAGKVIAAIGDGSLDNAQHRIFTTYFAPGHGYAFSIGIIWAMANLAQFVGQATANIIATNLGSYAWPLWISAVVSLISMICACGVWIIDKYLRKHYIVLDHSGKAQAEAEGRRKRTTFQLSVVRRLPLTFWLVVVFAVFENAGVQSFVSISTQFTQQRLQKGAVIGGWVSSMYLLLPVGLTPLLGLYIDRYGQRMTWLFVSGVIYLVSMLVLRLSTTVPPFIFAYILYALAQTVTPAPQVEIVRNIIPDPSWYATAFAVKKSVVQGSIVIITTAAGKIQDDSANHESLAGAVTLWAVYGGVSVAISGFLLISCYTDWGMRYLPAARLSQVRPKNHCDETNRLWEMLAASPRGGVAHALSEHGADAELTRAEKARVLKGPEPTKVSDWGRQAAMWFGIIVVVIGWIVFGLGVMWGVQGSVIAGSVGW</sequence>
<dbReference type="EMBL" id="JH711585">
    <property type="protein sequence ID" value="EIW76829.1"/>
    <property type="molecule type" value="Genomic_DNA"/>
</dbReference>
<evidence type="ECO:0000256" key="13">
    <source>
        <dbReference type="ARBA" id="ARBA00044919"/>
    </source>
</evidence>
<keyword evidence="19" id="KW-0472">Membrane</keyword>
<comment type="catalytic activity">
    <reaction evidence="8">
        <text>L-aspartyl-L-lysine(out) = L-aspartyl-L-lysine(in)</text>
        <dbReference type="Rhea" id="RHEA:79411"/>
        <dbReference type="ChEBI" id="CHEBI:229953"/>
    </reaction>
</comment>
<feature type="transmembrane region" description="Helical" evidence="19">
    <location>
        <begin position="125"/>
        <end position="145"/>
    </location>
</feature>
<comment type="catalytic activity">
    <reaction evidence="14">
        <text>L-lysyl-glycine(out) = L-lysyl-glycine(in)</text>
        <dbReference type="Rhea" id="RHEA:79407"/>
        <dbReference type="ChEBI" id="CHEBI:191202"/>
    </reaction>
</comment>
<dbReference type="RefSeq" id="XP_007773155.1">
    <property type="nucleotide sequence ID" value="XM_007774965.1"/>
</dbReference>
<feature type="transmembrane region" description="Helical" evidence="19">
    <location>
        <begin position="54"/>
        <end position="74"/>
    </location>
</feature>
<evidence type="ECO:0000256" key="9">
    <source>
        <dbReference type="ARBA" id="ARBA00044899"/>
    </source>
</evidence>
<feature type="transmembrane region" description="Helical" evidence="19">
    <location>
        <begin position="350"/>
        <end position="370"/>
    </location>
</feature>
<dbReference type="SUPFAM" id="SSF103473">
    <property type="entry name" value="MFS general substrate transporter"/>
    <property type="match status" value="1"/>
</dbReference>
<comment type="catalytic activity">
    <reaction evidence="9">
        <text>L-arginyl-L-alpha-amino acid(out) = L-arginyl-L-alpha-amino acid(in)</text>
        <dbReference type="Rhea" id="RHEA:79371"/>
        <dbReference type="ChEBI" id="CHEBI:84315"/>
    </reaction>
</comment>
<reference evidence="21" key="1">
    <citation type="journal article" date="2012" name="Science">
        <title>The Paleozoic origin of enzymatic lignin decomposition reconstructed from 31 fungal genomes.</title>
        <authorList>
            <person name="Floudas D."/>
            <person name="Binder M."/>
            <person name="Riley R."/>
            <person name="Barry K."/>
            <person name="Blanchette R.A."/>
            <person name="Henrissat B."/>
            <person name="Martinez A.T."/>
            <person name="Otillar R."/>
            <person name="Spatafora J.W."/>
            <person name="Yadav J.S."/>
            <person name="Aerts A."/>
            <person name="Benoit I."/>
            <person name="Boyd A."/>
            <person name="Carlson A."/>
            <person name="Copeland A."/>
            <person name="Coutinho P.M."/>
            <person name="de Vries R.P."/>
            <person name="Ferreira P."/>
            <person name="Findley K."/>
            <person name="Foster B."/>
            <person name="Gaskell J."/>
            <person name="Glotzer D."/>
            <person name="Gorecki P."/>
            <person name="Heitman J."/>
            <person name="Hesse C."/>
            <person name="Hori C."/>
            <person name="Igarashi K."/>
            <person name="Jurgens J.A."/>
            <person name="Kallen N."/>
            <person name="Kersten P."/>
            <person name="Kohler A."/>
            <person name="Kuees U."/>
            <person name="Kumar T.K.A."/>
            <person name="Kuo A."/>
            <person name="LaButti K."/>
            <person name="Larrondo L.F."/>
            <person name="Lindquist E."/>
            <person name="Ling A."/>
            <person name="Lombard V."/>
            <person name="Lucas S."/>
            <person name="Lundell T."/>
            <person name="Martin R."/>
            <person name="McLaughlin D.J."/>
            <person name="Morgenstern I."/>
            <person name="Morin E."/>
            <person name="Murat C."/>
            <person name="Nagy L.G."/>
            <person name="Nolan M."/>
            <person name="Ohm R.A."/>
            <person name="Patyshakuliyeva A."/>
            <person name="Rokas A."/>
            <person name="Ruiz-Duenas F.J."/>
            <person name="Sabat G."/>
            <person name="Salamov A."/>
            <person name="Samejima M."/>
            <person name="Schmutz J."/>
            <person name="Slot J.C."/>
            <person name="St John F."/>
            <person name="Stenlid J."/>
            <person name="Sun H."/>
            <person name="Sun S."/>
            <person name="Syed K."/>
            <person name="Tsang A."/>
            <person name="Wiebenga A."/>
            <person name="Young D."/>
            <person name="Pisabarro A."/>
            <person name="Eastwood D.C."/>
            <person name="Martin F."/>
            <person name="Cullen D."/>
            <person name="Grigoriev I.V."/>
            <person name="Hibbett D.S."/>
        </authorList>
    </citation>
    <scope>NUCLEOTIDE SEQUENCE [LARGE SCALE GENOMIC DNA]</scope>
    <source>
        <strain evidence="21">RWD-64-598 SS2</strain>
    </source>
</reference>